<dbReference type="OrthoDB" id="4931325at2"/>
<dbReference type="Gene3D" id="2.40.50.230">
    <property type="entry name" value="Gp5 N-terminal domain"/>
    <property type="match status" value="1"/>
</dbReference>
<dbReference type="AlphaFoldDB" id="A0A844Z4K0"/>
<dbReference type="RefSeq" id="WP_160773521.1">
    <property type="nucleotide sequence ID" value="NZ_WTYV01000018.1"/>
</dbReference>
<evidence type="ECO:0000259" key="1">
    <source>
        <dbReference type="Pfam" id="PF04717"/>
    </source>
</evidence>
<evidence type="ECO:0000313" key="2">
    <source>
        <dbReference type="EMBL" id="MXO73594.1"/>
    </source>
</evidence>
<reference evidence="2 3" key="1">
    <citation type="submission" date="2019-12" db="EMBL/GenBank/DDBJ databases">
        <title>Genomic-based taxomic classification of the family Erythrobacteraceae.</title>
        <authorList>
            <person name="Xu L."/>
        </authorList>
    </citation>
    <scope>NUCLEOTIDE SEQUENCE [LARGE SCALE GENOMIC DNA]</scope>
    <source>
        <strain evidence="2 3">M0322</strain>
    </source>
</reference>
<accession>A0A844Z4K0</accession>
<protein>
    <submittedName>
        <fullName evidence="2">Phage baseplate assembly protein V</fullName>
    </submittedName>
</protein>
<gene>
    <name evidence="2" type="ORF">GRI99_18430</name>
</gene>
<dbReference type="Pfam" id="PF04717">
    <property type="entry name" value="Phage_base_V"/>
    <property type="match status" value="1"/>
</dbReference>
<sequence>MSAAAEDIPARVGELIRVGTVSELDLETARCRVLYGDPDDEDGGATTGWIRWLTLRSGETRTWSPPSVGEQVLLIVPDGQIGSAVALPGLVRDMFPALGTSTTEIIEFADGARLSYDPEGHELVAELPAGATATITAPGGLTIDAAGGITL</sequence>
<keyword evidence="3" id="KW-1185">Reference proteome</keyword>
<organism evidence="2 3">
    <name type="scientific">Alteraurantiacibacter buctensis</name>
    <dbReference type="NCBI Taxonomy" id="1503981"/>
    <lineage>
        <taxon>Bacteria</taxon>
        <taxon>Pseudomonadati</taxon>
        <taxon>Pseudomonadota</taxon>
        <taxon>Alphaproteobacteria</taxon>
        <taxon>Sphingomonadales</taxon>
        <taxon>Erythrobacteraceae</taxon>
        <taxon>Alteraurantiacibacter</taxon>
    </lineage>
</organism>
<feature type="non-terminal residue" evidence="2">
    <location>
        <position position="151"/>
    </location>
</feature>
<dbReference type="Proteomes" id="UP000466966">
    <property type="component" value="Unassembled WGS sequence"/>
</dbReference>
<comment type="caution">
    <text evidence="2">The sequence shown here is derived from an EMBL/GenBank/DDBJ whole genome shotgun (WGS) entry which is preliminary data.</text>
</comment>
<dbReference type="InterPro" id="IPR006531">
    <property type="entry name" value="Gp5/Vgr_OB"/>
</dbReference>
<name>A0A844Z4K0_9SPHN</name>
<dbReference type="EMBL" id="WTYV01000018">
    <property type="protein sequence ID" value="MXO73594.1"/>
    <property type="molecule type" value="Genomic_DNA"/>
</dbReference>
<dbReference type="InterPro" id="IPR013046">
    <property type="entry name" value="GpV/Gp45"/>
</dbReference>
<dbReference type="InterPro" id="IPR037026">
    <property type="entry name" value="Vgr_OB-fold_dom_sf"/>
</dbReference>
<dbReference type="NCBIfam" id="TIGR01644">
    <property type="entry name" value="phage_P2_V"/>
    <property type="match status" value="1"/>
</dbReference>
<proteinExistence type="predicted"/>
<feature type="domain" description="Gp5/Type VI secretion system Vgr protein OB-fold" evidence="1">
    <location>
        <begin position="18"/>
        <end position="90"/>
    </location>
</feature>
<dbReference type="Gene3D" id="6.20.150.10">
    <property type="match status" value="1"/>
</dbReference>
<evidence type="ECO:0000313" key="3">
    <source>
        <dbReference type="Proteomes" id="UP000466966"/>
    </source>
</evidence>